<sequence length="110" mass="12780">MKSFGKKWWLSDKMNMPQETEYIWRFTTQNGVNQTNPPELFSYYMIVINISELLTLNRSSHKLTTNFQWSSSGGGADLINGKKKVPENYHSKPLRSKPVVDIDDDFEADF</sequence>
<dbReference type="Proteomes" id="UP001604277">
    <property type="component" value="Unassembled WGS sequence"/>
</dbReference>
<name>A0ABD1WSY6_9LAMI</name>
<gene>
    <name evidence="1" type="ORF">Fot_06296</name>
</gene>
<accession>A0ABD1WSY6</accession>
<dbReference type="AlphaFoldDB" id="A0ABD1WSY6"/>
<reference evidence="2" key="1">
    <citation type="submission" date="2024-07" db="EMBL/GenBank/DDBJ databases">
        <title>Two chromosome-level genome assemblies of Korean endemic species Abeliophyllum distichum and Forsythia ovata (Oleaceae).</title>
        <authorList>
            <person name="Jang H."/>
        </authorList>
    </citation>
    <scope>NUCLEOTIDE SEQUENCE [LARGE SCALE GENOMIC DNA]</scope>
</reference>
<dbReference type="EMBL" id="JBFOLJ010000002">
    <property type="protein sequence ID" value="KAL2552677.1"/>
    <property type="molecule type" value="Genomic_DNA"/>
</dbReference>
<comment type="caution">
    <text evidence="1">The sequence shown here is derived from an EMBL/GenBank/DDBJ whole genome shotgun (WGS) entry which is preliminary data.</text>
</comment>
<evidence type="ECO:0000313" key="1">
    <source>
        <dbReference type="EMBL" id="KAL2552677.1"/>
    </source>
</evidence>
<protein>
    <submittedName>
        <fullName evidence="1">Ethylene-responsive transcription factor Related to AP22-12</fullName>
    </submittedName>
</protein>
<proteinExistence type="predicted"/>
<organism evidence="1 2">
    <name type="scientific">Forsythia ovata</name>
    <dbReference type="NCBI Taxonomy" id="205694"/>
    <lineage>
        <taxon>Eukaryota</taxon>
        <taxon>Viridiplantae</taxon>
        <taxon>Streptophyta</taxon>
        <taxon>Embryophyta</taxon>
        <taxon>Tracheophyta</taxon>
        <taxon>Spermatophyta</taxon>
        <taxon>Magnoliopsida</taxon>
        <taxon>eudicotyledons</taxon>
        <taxon>Gunneridae</taxon>
        <taxon>Pentapetalae</taxon>
        <taxon>asterids</taxon>
        <taxon>lamiids</taxon>
        <taxon>Lamiales</taxon>
        <taxon>Oleaceae</taxon>
        <taxon>Forsythieae</taxon>
        <taxon>Forsythia</taxon>
    </lineage>
</organism>
<keyword evidence="2" id="KW-1185">Reference proteome</keyword>
<evidence type="ECO:0000313" key="2">
    <source>
        <dbReference type="Proteomes" id="UP001604277"/>
    </source>
</evidence>